<evidence type="ECO:0000256" key="2">
    <source>
        <dbReference type="ARBA" id="ARBA00022771"/>
    </source>
</evidence>
<feature type="non-terminal residue" evidence="6">
    <location>
        <position position="1"/>
    </location>
</feature>
<keyword evidence="3 4" id="KW-0862">Zinc</keyword>
<reference evidence="6" key="1">
    <citation type="submission" date="2022-10" db="EMBL/GenBank/DDBJ databases">
        <authorList>
            <person name="Chen Y."/>
            <person name="Dougan E. K."/>
            <person name="Chan C."/>
            <person name="Rhodes N."/>
            <person name="Thang M."/>
        </authorList>
    </citation>
    <scope>NUCLEOTIDE SEQUENCE</scope>
</reference>
<dbReference type="EMBL" id="CAMXCT020003022">
    <property type="protein sequence ID" value="CAL1155370.1"/>
    <property type="molecule type" value="Genomic_DNA"/>
</dbReference>
<gene>
    <name evidence="6" type="ORF">C1SCF055_LOCUS27984</name>
</gene>
<feature type="zinc finger region" description="C3H1-type" evidence="4">
    <location>
        <begin position="1"/>
        <end position="24"/>
    </location>
</feature>
<evidence type="ECO:0000313" key="6">
    <source>
        <dbReference type="EMBL" id="CAI4001995.1"/>
    </source>
</evidence>
<keyword evidence="2 4" id="KW-0863">Zinc-finger</keyword>
<dbReference type="SUPFAM" id="SSF90229">
    <property type="entry name" value="CCCH zinc finger"/>
    <property type="match status" value="1"/>
</dbReference>
<keyword evidence="8" id="KW-1185">Reference proteome</keyword>
<sequence length="115" mass="12902">CLFYNSAAGCLKGDSCKYCHHTATAQETVLSARRPRNKRRKNLRQAIWQLLQQVDIETQTPQEVVDQLQQEAHRTEYARWVCRCGVAYLVSVRGFGGGRGGDGAARCTAQHCFSL</sequence>
<accession>A0A9P1D2W8</accession>
<dbReference type="InterPro" id="IPR000571">
    <property type="entry name" value="Znf_CCCH"/>
</dbReference>
<evidence type="ECO:0000313" key="8">
    <source>
        <dbReference type="Proteomes" id="UP001152797"/>
    </source>
</evidence>
<evidence type="ECO:0000256" key="1">
    <source>
        <dbReference type="ARBA" id="ARBA00022723"/>
    </source>
</evidence>
<dbReference type="PROSITE" id="PS50103">
    <property type="entry name" value="ZF_C3H1"/>
    <property type="match status" value="1"/>
</dbReference>
<evidence type="ECO:0000256" key="3">
    <source>
        <dbReference type="ARBA" id="ARBA00022833"/>
    </source>
</evidence>
<dbReference type="AlphaFoldDB" id="A0A9P1D2W8"/>
<organism evidence="6">
    <name type="scientific">Cladocopium goreaui</name>
    <dbReference type="NCBI Taxonomy" id="2562237"/>
    <lineage>
        <taxon>Eukaryota</taxon>
        <taxon>Sar</taxon>
        <taxon>Alveolata</taxon>
        <taxon>Dinophyceae</taxon>
        <taxon>Suessiales</taxon>
        <taxon>Symbiodiniaceae</taxon>
        <taxon>Cladocopium</taxon>
    </lineage>
</organism>
<evidence type="ECO:0000259" key="5">
    <source>
        <dbReference type="PROSITE" id="PS50103"/>
    </source>
</evidence>
<dbReference type="EMBL" id="CAMXCT030003022">
    <property type="protein sequence ID" value="CAL4789307.1"/>
    <property type="molecule type" value="Genomic_DNA"/>
</dbReference>
<dbReference type="Proteomes" id="UP001152797">
    <property type="component" value="Unassembled WGS sequence"/>
</dbReference>
<dbReference type="GO" id="GO:0008270">
    <property type="term" value="F:zinc ion binding"/>
    <property type="evidence" value="ECO:0007669"/>
    <property type="project" value="UniProtKB-KW"/>
</dbReference>
<dbReference type="InterPro" id="IPR036855">
    <property type="entry name" value="Znf_CCCH_sf"/>
</dbReference>
<feature type="domain" description="C3H1-type" evidence="5">
    <location>
        <begin position="1"/>
        <end position="24"/>
    </location>
</feature>
<protein>
    <recommendedName>
        <fullName evidence="5">C3H1-type domain-containing protein</fullName>
    </recommendedName>
</protein>
<name>A0A9P1D2W8_9DINO</name>
<evidence type="ECO:0000313" key="7">
    <source>
        <dbReference type="EMBL" id="CAL1155370.1"/>
    </source>
</evidence>
<evidence type="ECO:0000256" key="4">
    <source>
        <dbReference type="PROSITE-ProRule" id="PRU00723"/>
    </source>
</evidence>
<proteinExistence type="predicted"/>
<keyword evidence="1 4" id="KW-0479">Metal-binding</keyword>
<comment type="caution">
    <text evidence="6">The sequence shown here is derived from an EMBL/GenBank/DDBJ whole genome shotgun (WGS) entry which is preliminary data.</text>
</comment>
<dbReference type="EMBL" id="CAMXCT010003022">
    <property type="protein sequence ID" value="CAI4001995.1"/>
    <property type="molecule type" value="Genomic_DNA"/>
</dbReference>
<reference evidence="7" key="2">
    <citation type="submission" date="2024-04" db="EMBL/GenBank/DDBJ databases">
        <authorList>
            <person name="Chen Y."/>
            <person name="Shah S."/>
            <person name="Dougan E. K."/>
            <person name="Thang M."/>
            <person name="Chan C."/>
        </authorList>
    </citation>
    <scope>NUCLEOTIDE SEQUENCE [LARGE SCALE GENOMIC DNA]</scope>
</reference>